<dbReference type="PhylomeDB" id="B3M3E3"/>
<dbReference type="OrthoDB" id="7883633at2759"/>
<sequence>MEIDYRAMVLECLRENATNMRIEHEDLGRRISIALEKSRESLACIENMNMELRKMKETVLTSLGNLNEPEPDSEFEIKSTVSRLLNRLSATVADYSLDYEFSPEIITILLGEPGQGVLDEQVKPDLAEEPVAEKKDSNQPATEQE</sequence>
<dbReference type="STRING" id="7217.B3M3E3"/>
<dbReference type="eggNOG" id="ENOG502TBHZ">
    <property type="taxonomic scope" value="Eukaryota"/>
</dbReference>
<protein>
    <submittedName>
        <fullName evidence="2">Uncharacterized protein</fullName>
    </submittedName>
</protein>
<dbReference type="GeneID" id="6502805"/>
<reference evidence="2 3" key="1">
    <citation type="journal article" date="2007" name="Nature">
        <title>Evolution of genes and genomes on the Drosophila phylogeny.</title>
        <authorList>
            <consortium name="Drosophila 12 Genomes Consortium"/>
            <person name="Clark A.G."/>
            <person name="Eisen M.B."/>
            <person name="Smith D.R."/>
            <person name="Bergman C.M."/>
            <person name="Oliver B."/>
            <person name="Markow T.A."/>
            <person name="Kaufman T.C."/>
            <person name="Kellis M."/>
            <person name="Gelbart W."/>
            <person name="Iyer V.N."/>
            <person name="Pollard D.A."/>
            <person name="Sackton T.B."/>
            <person name="Larracuente A.M."/>
            <person name="Singh N.D."/>
            <person name="Abad J.P."/>
            <person name="Abt D.N."/>
            <person name="Adryan B."/>
            <person name="Aguade M."/>
            <person name="Akashi H."/>
            <person name="Anderson W.W."/>
            <person name="Aquadro C.F."/>
            <person name="Ardell D.H."/>
            <person name="Arguello R."/>
            <person name="Artieri C.G."/>
            <person name="Barbash D.A."/>
            <person name="Barker D."/>
            <person name="Barsanti P."/>
            <person name="Batterham P."/>
            <person name="Batzoglou S."/>
            <person name="Begun D."/>
            <person name="Bhutkar A."/>
            <person name="Blanco E."/>
            <person name="Bosak S.A."/>
            <person name="Bradley R.K."/>
            <person name="Brand A.D."/>
            <person name="Brent M.R."/>
            <person name="Brooks A.N."/>
            <person name="Brown R.H."/>
            <person name="Butlin R.K."/>
            <person name="Caggese C."/>
            <person name="Calvi B.R."/>
            <person name="Bernardo de Carvalho A."/>
            <person name="Caspi A."/>
            <person name="Castrezana S."/>
            <person name="Celniker S.E."/>
            <person name="Chang J.L."/>
            <person name="Chapple C."/>
            <person name="Chatterji S."/>
            <person name="Chinwalla A."/>
            <person name="Civetta A."/>
            <person name="Clifton S.W."/>
            <person name="Comeron J.M."/>
            <person name="Costello J.C."/>
            <person name="Coyne J.A."/>
            <person name="Daub J."/>
            <person name="David R.G."/>
            <person name="Delcher A.L."/>
            <person name="Delehaunty K."/>
            <person name="Do C.B."/>
            <person name="Ebling H."/>
            <person name="Edwards K."/>
            <person name="Eickbush T."/>
            <person name="Evans J.D."/>
            <person name="Filipski A."/>
            <person name="Findeiss S."/>
            <person name="Freyhult E."/>
            <person name="Fulton L."/>
            <person name="Fulton R."/>
            <person name="Garcia A.C."/>
            <person name="Gardiner A."/>
            <person name="Garfield D.A."/>
            <person name="Garvin B.E."/>
            <person name="Gibson G."/>
            <person name="Gilbert D."/>
            <person name="Gnerre S."/>
            <person name="Godfrey J."/>
            <person name="Good R."/>
            <person name="Gotea V."/>
            <person name="Gravely B."/>
            <person name="Greenberg A.J."/>
            <person name="Griffiths-Jones S."/>
            <person name="Gross S."/>
            <person name="Guigo R."/>
            <person name="Gustafson E.A."/>
            <person name="Haerty W."/>
            <person name="Hahn M.W."/>
            <person name="Halligan D.L."/>
            <person name="Halpern A.L."/>
            <person name="Halter G.M."/>
            <person name="Han M.V."/>
            <person name="Heger A."/>
            <person name="Hillier L."/>
            <person name="Hinrichs A.S."/>
            <person name="Holmes I."/>
            <person name="Hoskins R.A."/>
            <person name="Hubisz M.J."/>
            <person name="Hultmark D."/>
            <person name="Huntley M.A."/>
            <person name="Jaffe D.B."/>
            <person name="Jagadeeshan S."/>
            <person name="Jeck W.R."/>
            <person name="Johnson J."/>
            <person name="Jones C.D."/>
            <person name="Jordan W.C."/>
            <person name="Karpen G.H."/>
            <person name="Kataoka E."/>
            <person name="Keightley P.D."/>
            <person name="Kheradpour P."/>
            <person name="Kirkness E.F."/>
            <person name="Koerich L.B."/>
            <person name="Kristiansen K."/>
            <person name="Kudrna D."/>
            <person name="Kulathinal R.J."/>
            <person name="Kumar S."/>
            <person name="Kwok R."/>
            <person name="Lander E."/>
            <person name="Langley C.H."/>
            <person name="Lapoint R."/>
            <person name="Lazzaro B.P."/>
            <person name="Lee S.J."/>
            <person name="Levesque L."/>
            <person name="Li R."/>
            <person name="Lin C.F."/>
            <person name="Lin M.F."/>
            <person name="Lindblad-Toh K."/>
            <person name="Llopart A."/>
            <person name="Long M."/>
            <person name="Low L."/>
            <person name="Lozovsky E."/>
            <person name="Lu J."/>
            <person name="Luo M."/>
            <person name="Machado C.A."/>
            <person name="Makalowski W."/>
            <person name="Marzo M."/>
            <person name="Matsuda M."/>
            <person name="Matzkin L."/>
            <person name="McAllister B."/>
            <person name="McBride C.S."/>
            <person name="McKernan B."/>
            <person name="McKernan K."/>
            <person name="Mendez-Lago M."/>
            <person name="Minx P."/>
            <person name="Mollenhauer M.U."/>
            <person name="Montooth K."/>
            <person name="Mount S.M."/>
            <person name="Mu X."/>
            <person name="Myers E."/>
            <person name="Negre B."/>
            <person name="Newfeld S."/>
            <person name="Nielsen R."/>
            <person name="Noor M.A."/>
            <person name="O'Grady P."/>
            <person name="Pachter L."/>
            <person name="Papaceit M."/>
            <person name="Parisi M.J."/>
            <person name="Parisi M."/>
            <person name="Parts L."/>
            <person name="Pedersen J.S."/>
            <person name="Pesole G."/>
            <person name="Phillippy A.M."/>
            <person name="Ponting C.P."/>
            <person name="Pop M."/>
            <person name="Porcelli D."/>
            <person name="Powell J.R."/>
            <person name="Prohaska S."/>
            <person name="Pruitt K."/>
            <person name="Puig M."/>
            <person name="Quesneville H."/>
            <person name="Ram K.R."/>
            <person name="Rand D."/>
            <person name="Rasmussen M.D."/>
            <person name="Reed L.K."/>
            <person name="Reenan R."/>
            <person name="Reily A."/>
            <person name="Remington K.A."/>
            <person name="Rieger T.T."/>
            <person name="Ritchie M.G."/>
            <person name="Robin C."/>
            <person name="Rogers Y.H."/>
            <person name="Rohde C."/>
            <person name="Rozas J."/>
            <person name="Rubenfield M.J."/>
            <person name="Ruiz A."/>
            <person name="Russo S."/>
            <person name="Salzberg S.L."/>
            <person name="Sanchez-Gracia A."/>
            <person name="Saranga D.J."/>
            <person name="Sato H."/>
            <person name="Schaeffer S.W."/>
            <person name="Schatz M.C."/>
            <person name="Schlenke T."/>
            <person name="Schwartz R."/>
            <person name="Segarra C."/>
            <person name="Singh R.S."/>
            <person name="Sirot L."/>
            <person name="Sirota M."/>
            <person name="Sisneros N.B."/>
            <person name="Smith C.D."/>
            <person name="Smith T.F."/>
            <person name="Spieth J."/>
            <person name="Stage D.E."/>
            <person name="Stark A."/>
            <person name="Stephan W."/>
            <person name="Strausberg R.L."/>
            <person name="Strempel S."/>
            <person name="Sturgill D."/>
            <person name="Sutton G."/>
            <person name="Sutton G.G."/>
            <person name="Tao W."/>
            <person name="Teichmann S."/>
            <person name="Tobari Y.N."/>
            <person name="Tomimura Y."/>
            <person name="Tsolas J.M."/>
            <person name="Valente V.L."/>
            <person name="Venter E."/>
            <person name="Venter J.C."/>
            <person name="Vicario S."/>
            <person name="Vieira F.G."/>
            <person name="Vilella A.J."/>
            <person name="Villasante A."/>
            <person name="Walenz B."/>
            <person name="Wang J."/>
            <person name="Wasserman M."/>
            <person name="Watts T."/>
            <person name="Wilson D."/>
            <person name="Wilson R.K."/>
            <person name="Wing R.A."/>
            <person name="Wolfner M.F."/>
            <person name="Wong A."/>
            <person name="Wong G.K."/>
            <person name="Wu C.I."/>
            <person name="Wu G."/>
            <person name="Yamamoto D."/>
            <person name="Yang H.P."/>
            <person name="Yang S.P."/>
            <person name="Yorke J.A."/>
            <person name="Yoshida K."/>
            <person name="Zdobnov E."/>
            <person name="Zhang P."/>
            <person name="Zhang Y."/>
            <person name="Zimin A.V."/>
            <person name="Baldwin J."/>
            <person name="Abdouelleil A."/>
            <person name="Abdulkadir J."/>
            <person name="Abebe A."/>
            <person name="Abera B."/>
            <person name="Abreu J."/>
            <person name="Acer S.C."/>
            <person name="Aftuck L."/>
            <person name="Alexander A."/>
            <person name="An P."/>
            <person name="Anderson E."/>
            <person name="Anderson S."/>
            <person name="Arachi H."/>
            <person name="Azer M."/>
            <person name="Bachantsang P."/>
            <person name="Barry A."/>
            <person name="Bayul T."/>
            <person name="Berlin A."/>
            <person name="Bessette D."/>
            <person name="Bloom T."/>
            <person name="Blye J."/>
            <person name="Boguslavskiy L."/>
            <person name="Bonnet C."/>
            <person name="Boukhgalter B."/>
            <person name="Bourzgui I."/>
            <person name="Brown A."/>
            <person name="Cahill P."/>
            <person name="Channer S."/>
            <person name="Cheshatsang Y."/>
            <person name="Chuda L."/>
            <person name="Citroen M."/>
            <person name="Collymore A."/>
            <person name="Cooke P."/>
            <person name="Costello M."/>
            <person name="D'Aco K."/>
            <person name="Daza R."/>
            <person name="De Haan G."/>
            <person name="DeGray S."/>
            <person name="DeMaso C."/>
            <person name="Dhargay N."/>
            <person name="Dooley K."/>
            <person name="Dooley E."/>
            <person name="Doricent M."/>
            <person name="Dorje P."/>
            <person name="Dorjee K."/>
            <person name="Dupes A."/>
            <person name="Elong R."/>
            <person name="Falk J."/>
            <person name="Farina A."/>
            <person name="Faro S."/>
            <person name="Ferguson D."/>
            <person name="Fisher S."/>
            <person name="Foley C.D."/>
            <person name="Franke A."/>
            <person name="Friedrich D."/>
            <person name="Gadbois L."/>
            <person name="Gearin G."/>
            <person name="Gearin C.R."/>
            <person name="Giannoukos G."/>
            <person name="Goode T."/>
            <person name="Graham J."/>
            <person name="Grandbois E."/>
            <person name="Grewal S."/>
            <person name="Gyaltsen K."/>
            <person name="Hafez N."/>
            <person name="Hagos B."/>
            <person name="Hall J."/>
            <person name="Henson C."/>
            <person name="Hollinger A."/>
            <person name="Honan T."/>
            <person name="Huard M.D."/>
            <person name="Hughes L."/>
            <person name="Hurhula B."/>
            <person name="Husby M.E."/>
            <person name="Kamat A."/>
            <person name="Kanga B."/>
            <person name="Kashin S."/>
            <person name="Khazanovich D."/>
            <person name="Kisner P."/>
            <person name="Lance K."/>
            <person name="Lara M."/>
            <person name="Lee W."/>
            <person name="Lennon N."/>
            <person name="Letendre F."/>
            <person name="LeVine R."/>
            <person name="Lipovsky A."/>
            <person name="Liu X."/>
            <person name="Liu J."/>
            <person name="Liu S."/>
            <person name="Lokyitsang T."/>
            <person name="Lokyitsang Y."/>
            <person name="Lubonja R."/>
            <person name="Lui A."/>
            <person name="MacDonald P."/>
            <person name="Magnisalis V."/>
            <person name="Maru K."/>
            <person name="Matthews C."/>
            <person name="McCusker W."/>
            <person name="McDonough S."/>
            <person name="Mehta T."/>
            <person name="Meldrim J."/>
            <person name="Meneus L."/>
            <person name="Mihai O."/>
            <person name="Mihalev A."/>
            <person name="Mihova T."/>
            <person name="Mittelman R."/>
            <person name="Mlenga V."/>
            <person name="Montmayeur A."/>
            <person name="Mulrain L."/>
            <person name="Navidi A."/>
            <person name="Naylor J."/>
            <person name="Negash T."/>
            <person name="Nguyen T."/>
            <person name="Nguyen N."/>
            <person name="Nicol R."/>
            <person name="Norbu C."/>
            <person name="Norbu N."/>
            <person name="Novod N."/>
            <person name="O'Neill B."/>
            <person name="Osman S."/>
            <person name="Markiewicz E."/>
            <person name="Oyono O.L."/>
            <person name="Patti C."/>
            <person name="Phunkhang P."/>
            <person name="Pierre F."/>
            <person name="Priest M."/>
            <person name="Raghuraman S."/>
            <person name="Rege F."/>
            <person name="Reyes R."/>
            <person name="Rise C."/>
            <person name="Rogov P."/>
            <person name="Ross K."/>
            <person name="Ryan E."/>
            <person name="Settipalli S."/>
            <person name="Shea T."/>
            <person name="Sherpa N."/>
            <person name="Shi L."/>
            <person name="Shih D."/>
            <person name="Sparrow T."/>
            <person name="Spaulding J."/>
            <person name="Stalker J."/>
            <person name="Stange-Thomann N."/>
            <person name="Stavropoulos S."/>
            <person name="Stone C."/>
            <person name="Strader C."/>
            <person name="Tesfaye S."/>
            <person name="Thomson T."/>
            <person name="Thoulutsang Y."/>
            <person name="Thoulutsang D."/>
            <person name="Topham K."/>
            <person name="Topping I."/>
            <person name="Tsamla T."/>
            <person name="Vassiliev H."/>
            <person name="Vo A."/>
            <person name="Wangchuk T."/>
            <person name="Wangdi T."/>
            <person name="Weiand M."/>
            <person name="Wilkinson J."/>
            <person name="Wilson A."/>
            <person name="Yadav S."/>
            <person name="Young G."/>
            <person name="Yu Q."/>
            <person name="Zembek L."/>
            <person name="Zhong D."/>
            <person name="Zimmer A."/>
            <person name="Zwirko Z."/>
            <person name="Jaffe D.B."/>
            <person name="Alvarez P."/>
            <person name="Brockman W."/>
            <person name="Butler J."/>
            <person name="Chin C."/>
            <person name="Gnerre S."/>
            <person name="Grabherr M."/>
            <person name="Kleber M."/>
            <person name="Mauceli E."/>
            <person name="MacCallum I."/>
        </authorList>
    </citation>
    <scope>NUCLEOTIDE SEQUENCE [LARGE SCALE GENOMIC DNA]</scope>
    <source>
        <strain evidence="3">Tucson 14024-0371.13</strain>
    </source>
</reference>
<organism evidence="2 3">
    <name type="scientific">Drosophila ananassae</name>
    <name type="common">Fruit fly</name>
    <dbReference type="NCBI Taxonomy" id="7217"/>
    <lineage>
        <taxon>Eukaryota</taxon>
        <taxon>Metazoa</taxon>
        <taxon>Ecdysozoa</taxon>
        <taxon>Arthropoda</taxon>
        <taxon>Hexapoda</taxon>
        <taxon>Insecta</taxon>
        <taxon>Pterygota</taxon>
        <taxon>Neoptera</taxon>
        <taxon>Endopterygota</taxon>
        <taxon>Diptera</taxon>
        <taxon>Brachycera</taxon>
        <taxon>Muscomorpha</taxon>
        <taxon>Ephydroidea</taxon>
        <taxon>Drosophilidae</taxon>
        <taxon>Drosophila</taxon>
        <taxon>Sophophora</taxon>
    </lineage>
</organism>
<proteinExistence type="predicted"/>
<dbReference type="HOGENOM" id="CLU_1779385_0_0_1"/>
<dbReference type="Proteomes" id="UP000007801">
    <property type="component" value="Unassembled WGS sequence"/>
</dbReference>
<keyword evidence="3" id="KW-1185">Reference proteome</keyword>
<dbReference type="InParanoid" id="B3M3E3"/>
<dbReference type="AlphaFoldDB" id="B3M3E3"/>
<feature type="region of interest" description="Disordered" evidence="1">
    <location>
        <begin position="121"/>
        <end position="145"/>
    </location>
</feature>
<name>B3M3E3_DROAN</name>
<evidence type="ECO:0000313" key="2">
    <source>
        <dbReference type="EMBL" id="EDV39204.1"/>
    </source>
</evidence>
<gene>
    <name evidence="2" type="primary">Dana\GF20082</name>
    <name evidence="2" type="synonym">dana_GLEANR_22486</name>
    <name evidence="2" type="ORF">GF20082</name>
</gene>
<accession>B3M3E3</accession>
<dbReference type="KEGG" id="dan:6502805"/>
<dbReference type="EMBL" id="CH902618">
    <property type="protein sequence ID" value="EDV39204.1"/>
    <property type="molecule type" value="Genomic_DNA"/>
</dbReference>
<feature type="compositionally biased region" description="Basic and acidic residues" evidence="1">
    <location>
        <begin position="121"/>
        <end position="137"/>
    </location>
</feature>
<evidence type="ECO:0000313" key="3">
    <source>
        <dbReference type="Proteomes" id="UP000007801"/>
    </source>
</evidence>
<evidence type="ECO:0000256" key="1">
    <source>
        <dbReference type="SAM" id="MobiDB-lite"/>
    </source>
</evidence>